<gene>
    <name evidence="2" type="ORF">UFOPK2001_00909</name>
</gene>
<protein>
    <submittedName>
        <fullName evidence="2">Unannotated protein</fullName>
    </submittedName>
</protein>
<sequence>MQKYYVAIILAILFFFFVLTAIRAWRARAAKQEADFTQPPMALGNAGKQLVKVRAFYVATTYAENHLERVRAYGLGIRGLAHAIVFEGGLQLIRKGERPLAIEKSAIESLSTNQVTIDRVTEAKGILTIDWSQDSKKFSTHLRVVDQGDRAALISALETISNREAK</sequence>
<dbReference type="Pfam" id="PF25362">
    <property type="entry name" value="bPH_11"/>
    <property type="match status" value="1"/>
</dbReference>
<evidence type="ECO:0000259" key="1">
    <source>
        <dbReference type="Pfam" id="PF25362"/>
    </source>
</evidence>
<dbReference type="EMBL" id="CAEZVN010000097">
    <property type="protein sequence ID" value="CAB4637103.1"/>
    <property type="molecule type" value="Genomic_DNA"/>
</dbReference>
<feature type="domain" description="PH" evidence="1">
    <location>
        <begin position="38"/>
        <end position="157"/>
    </location>
</feature>
<evidence type="ECO:0000313" key="2">
    <source>
        <dbReference type="EMBL" id="CAB4637103.1"/>
    </source>
</evidence>
<dbReference type="InterPro" id="IPR057446">
    <property type="entry name" value="PH_bac"/>
</dbReference>
<organism evidence="2">
    <name type="scientific">freshwater metagenome</name>
    <dbReference type="NCBI Taxonomy" id="449393"/>
    <lineage>
        <taxon>unclassified sequences</taxon>
        <taxon>metagenomes</taxon>
        <taxon>ecological metagenomes</taxon>
    </lineage>
</organism>
<name>A0A6J6JM33_9ZZZZ</name>
<accession>A0A6J6JM33</accession>
<reference evidence="2" key="1">
    <citation type="submission" date="2020-05" db="EMBL/GenBank/DDBJ databases">
        <authorList>
            <person name="Chiriac C."/>
            <person name="Salcher M."/>
            <person name="Ghai R."/>
            <person name="Kavagutti S V."/>
        </authorList>
    </citation>
    <scope>NUCLEOTIDE SEQUENCE</scope>
</reference>
<proteinExistence type="predicted"/>
<dbReference type="AlphaFoldDB" id="A0A6J6JM33"/>